<comment type="caution">
    <text evidence="5">The sequence shown here is derived from an EMBL/GenBank/DDBJ whole genome shotgun (WGS) entry which is preliminary data.</text>
</comment>
<dbReference type="Proteomes" id="UP001596977">
    <property type="component" value="Unassembled WGS sequence"/>
</dbReference>
<dbReference type="Pfam" id="PF03472">
    <property type="entry name" value="Autoind_bind"/>
    <property type="match status" value="1"/>
</dbReference>
<accession>A0ABW3H1R1</accession>
<evidence type="ECO:0000256" key="2">
    <source>
        <dbReference type="ARBA" id="ARBA00023125"/>
    </source>
</evidence>
<dbReference type="PRINTS" id="PR00038">
    <property type="entry name" value="HTHLUXR"/>
</dbReference>
<dbReference type="Pfam" id="PF00196">
    <property type="entry name" value="GerE"/>
    <property type="match status" value="1"/>
</dbReference>
<keyword evidence="2" id="KW-0238">DNA-binding</keyword>
<reference evidence="6" key="1">
    <citation type="journal article" date="2019" name="Int. J. Syst. Evol. Microbiol.">
        <title>The Global Catalogue of Microorganisms (GCM) 10K type strain sequencing project: providing services to taxonomists for standard genome sequencing and annotation.</title>
        <authorList>
            <consortium name="The Broad Institute Genomics Platform"/>
            <consortium name="The Broad Institute Genome Sequencing Center for Infectious Disease"/>
            <person name="Wu L."/>
            <person name="Ma J."/>
        </authorList>
    </citation>
    <scope>NUCLEOTIDE SEQUENCE [LARGE SCALE GENOMIC DNA]</scope>
    <source>
        <strain evidence="6">CCUG 62982</strain>
    </source>
</reference>
<dbReference type="SUPFAM" id="SSF75516">
    <property type="entry name" value="Pheromone-binding domain of LuxR-like quorum-sensing transcription factors"/>
    <property type="match status" value="1"/>
</dbReference>
<evidence type="ECO:0000313" key="5">
    <source>
        <dbReference type="EMBL" id="MFD0945072.1"/>
    </source>
</evidence>
<dbReference type="Gene3D" id="1.10.10.10">
    <property type="entry name" value="Winged helix-like DNA-binding domain superfamily/Winged helix DNA-binding domain"/>
    <property type="match status" value="1"/>
</dbReference>
<evidence type="ECO:0000259" key="4">
    <source>
        <dbReference type="PROSITE" id="PS50043"/>
    </source>
</evidence>
<feature type="domain" description="HTH luxR-type" evidence="4">
    <location>
        <begin position="182"/>
        <end position="247"/>
    </location>
</feature>
<dbReference type="RefSeq" id="WP_264942661.1">
    <property type="nucleotide sequence ID" value="NZ_JAPDRA010000001.1"/>
</dbReference>
<dbReference type="SUPFAM" id="SSF46894">
    <property type="entry name" value="C-terminal effector domain of the bipartite response regulators"/>
    <property type="match status" value="1"/>
</dbReference>
<dbReference type="SMART" id="SM00421">
    <property type="entry name" value="HTH_LUXR"/>
    <property type="match status" value="1"/>
</dbReference>
<evidence type="ECO:0000256" key="3">
    <source>
        <dbReference type="ARBA" id="ARBA00023163"/>
    </source>
</evidence>
<proteinExistence type="predicted"/>
<protein>
    <submittedName>
        <fullName evidence="5">Autoinducer binding domain-containing protein</fullName>
    </submittedName>
</protein>
<dbReference type="InterPro" id="IPR036388">
    <property type="entry name" value="WH-like_DNA-bd_sf"/>
</dbReference>
<dbReference type="InterPro" id="IPR005143">
    <property type="entry name" value="TF_LuxR_autoind-bd_dom"/>
</dbReference>
<dbReference type="CDD" id="cd06170">
    <property type="entry name" value="LuxR_C_like"/>
    <property type="match status" value="1"/>
</dbReference>
<gene>
    <name evidence="5" type="ORF">ACFQ1E_01840</name>
</gene>
<name>A0ABW3H1R1_9SPHN</name>
<dbReference type="PANTHER" id="PTHR44688">
    <property type="entry name" value="DNA-BINDING TRANSCRIPTIONAL ACTIVATOR DEVR_DOSR"/>
    <property type="match status" value="1"/>
</dbReference>
<dbReference type="InterPro" id="IPR000792">
    <property type="entry name" value="Tscrpt_reg_LuxR_C"/>
</dbReference>
<dbReference type="InterPro" id="IPR036693">
    <property type="entry name" value="TF_LuxR_autoind-bd_dom_sf"/>
</dbReference>
<organism evidence="5 6">
    <name type="scientific">Sphingomonas canadensis</name>
    <dbReference type="NCBI Taxonomy" id="1219257"/>
    <lineage>
        <taxon>Bacteria</taxon>
        <taxon>Pseudomonadati</taxon>
        <taxon>Pseudomonadota</taxon>
        <taxon>Alphaproteobacteria</taxon>
        <taxon>Sphingomonadales</taxon>
        <taxon>Sphingomonadaceae</taxon>
        <taxon>Sphingomonas</taxon>
    </lineage>
</organism>
<sequence length="257" mass="27850">MSIDACASLSDRRAMQVAAEFVAAGHSVESAGDLDALLGAAAGALGFGFHALVQHGRPARAPEPQLALLDYPASWQERFDAEGLYRFDPVQCACRSQLVGFAWAEIPAIVRLTPRQQRVLEESRRHGIGDGFTVPIHLPGERAASCSFATRGGASLPQRNLMAAQLLGQFGYEVGRRIGRASAAAHEPLSPRQRECVLLVAQGKSDWEIAQILGLSEETVTKYLNAARARFDVSRRTQLAVVALHEGEIGFEEVLRH</sequence>
<keyword evidence="3" id="KW-0804">Transcription</keyword>
<dbReference type="PROSITE" id="PS50043">
    <property type="entry name" value="HTH_LUXR_2"/>
    <property type="match status" value="1"/>
</dbReference>
<dbReference type="EMBL" id="JBHTJG010000001">
    <property type="protein sequence ID" value="MFD0945072.1"/>
    <property type="molecule type" value="Genomic_DNA"/>
</dbReference>
<keyword evidence="6" id="KW-1185">Reference proteome</keyword>
<evidence type="ECO:0000256" key="1">
    <source>
        <dbReference type="ARBA" id="ARBA00023015"/>
    </source>
</evidence>
<keyword evidence="1" id="KW-0805">Transcription regulation</keyword>
<dbReference type="Gene3D" id="3.30.450.80">
    <property type="entry name" value="Transcription factor LuxR-like, autoinducer-binding domain"/>
    <property type="match status" value="1"/>
</dbReference>
<evidence type="ECO:0000313" key="6">
    <source>
        <dbReference type="Proteomes" id="UP001596977"/>
    </source>
</evidence>
<dbReference type="InterPro" id="IPR016032">
    <property type="entry name" value="Sig_transdc_resp-reg_C-effctor"/>
</dbReference>
<dbReference type="PANTHER" id="PTHR44688:SF16">
    <property type="entry name" value="DNA-BINDING TRANSCRIPTIONAL ACTIVATOR DEVR_DOSR"/>
    <property type="match status" value="1"/>
</dbReference>